<evidence type="ECO:0000313" key="4">
    <source>
        <dbReference type="Proteomes" id="UP001632038"/>
    </source>
</evidence>
<feature type="compositionally biased region" description="Basic residues" evidence="1">
    <location>
        <begin position="43"/>
        <end position="52"/>
    </location>
</feature>
<reference evidence="4" key="1">
    <citation type="journal article" date="2024" name="IScience">
        <title>Strigolactones Initiate the Formation of Haustorium-like Structures in Castilleja.</title>
        <authorList>
            <person name="Buerger M."/>
            <person name="Peterson D."/>
            <person name="Chory J."/>
        </authorList>
    </citation>
    <scope>NUCLEOTIDE SEQUENCE [LARGE SCALE GENOMIC DNA]</scope>
</reference>
<dbReference type="AlphaFoldDB" id="A0ABD3E1P1"/>
<dbReference type="Proteomes" id="UP001632038">
    <property type="component" value="Unassembled WGS sequence"/>
</dbReference>
<dbReference type="Pfam" id="PF20651">
    <property type="entry name" value="EXOC6_Sec15_N"/>
    <property type="match status" value="1"/>
</dbReference>
<keyword evidence="4" id="KW-1185">Reference proteome</keyword>
<evidence type="ECO:0000259" key="2">
    <source>
        <dbReference type="Pfam" id="PF20651"/>
    </source>
</evidence>
<name>A0ABD3E1P1_9LAMI</name>
<organism evidence="3 4">
    <name type="scientific">Castilleja foliolosa</name>
    <dbReference type="NCBI Taxonomy" id="1961234"/>
    <lineage>
        <taxon>Eukaryota</taxon>
        <taxon>Viridiplantae</taxon>
        <taxon>Streptophyta</taxon>
        <taxon>Embryophyta</taxon>
        <taxon>Tracheophyta</taxon>
        <taxon>Spermatophyta</taxon>
        <taxon>Magnoliopsida</taxon>
        <taxon>eudicotyledons</taxon>
        <taxon>Gunneridae</taxon>
        <taxon>Pentapetalae</taxon>
        <taxon>asterids</taxon>
        <taxon>lamiids</taxon>
        <taxon>Lamiales</taxon>
        <taxon>Orobanchaceae</taxon>
        <taxon>Pedicularideae</taxon>
        <taxon>Castillejinae</taxon>
        <taxon>Castilleja</taxon>
    </lineage>
</organism>
<dbReference type="PANTHER" id="PTHR12702">
    <property type="entry name" value="SEC15"/>
    <property type="match status" value="1"/>
</dbReference>
<dbReference type="PANTHER" id="PTHR12702:SF0">
    <property type="entry name" value="EXOCYST COMPLEX COMPONENT 6"/>
    <property type="match status" value="1"/>
</dbReference>
<evidence type="ECO:0000256" key="1">
    <source>
        <dbReference type="SAM" id="MobiDB-lite"/>
    </source>
</evidence>
<dbReference type="InterPro" id="IPR048359">
    <property type="entry name" value="EXOC6_Sec15_N"/>
</dbReference>
<sequence length="186" mass="21045">MAIPALCPRNHGQQRRGPRAHGPASLQHREARGPISPAQGLSNKRKKSKLRRLNPSSRAITTGFNRSAARCSRNLRSLLESYSVNNNVTEAIKMSTNCVQILDLCVKCNDYVSGARFYPALKAVDLIEKSYLQNIPVRALKLLIGNTLPILKSHIKKRRTCWPVRGRPRRFGLRGFELHSRRRGDR</sequence>
<protein>
    <recommendedName>
        <fullName evidence="2">Exocyst complex component EXOC6/Sec15 N-terminal domain-containing protein</fullName>
    </recommendedName>
</protein>
<feature type="domain" description="Exocyst complex component EXOC6/Sec15 N-terminal" evidence="2">
    <location>
        <begin position="50"/>
        <end position="157"/>
    </location>
</feature>
<evidence type="ECO:0000313" key="3">
    <source>
        <dbReference type="EMBL" id="KAL3648031.1"/>
    </source>
</evidence>
<feature type="region of interest" description="Disordered" evidence="1">
    <location>
        <begin position="1"/>
        <end position="57"/>
    </location>
</feature>
<dbReference type="InterPro" id="IPR007225">
    <property type="entry name" value="EXOC6/Sec15"/>
</dbReference>
<accession>A0ABD3E1P1</accession>
<dbReference type="EMBL" id="JAVIJP010000009">
    <property type="protein sequence ID" value="KAL3648031.1"/>
    <property type="molecule type" value="Genomic_DNA"/>
</dbReference>
<proteinExistence type="predicted"/>
<comment type="caution">
    <text evidence="3">The sequence shown here is derived from an EMBL/GenBank/DDBJ whole genome shotgun (WGS) entry which is preliminary data.</text>
</comment>
<gene>
    <name evidence="3" type="ORF">CASFOL_008999</name>
</gene>